<dbReference type="PANTHER" id="PTHR31375">
    <property type="match status" value="1"/>
</dbReference>
<keyword evidence="6 9" id="KW-0326">Glycosidase</keyword>
<evidence type="ECO:0000256" key="10">
    <source>
        <dbReference type="SAM" id="SignalP"/>
    </source>
</evidence>
<evidence type="ECO:0000313" key="11">
    <source>
        <dbReference type="EMBL" id="PSR98379.1"/>
    </source>
</evidence>
<dbReference type="InterPro" id="IPR011050">
    <property type="entry name" value="Pectin_lyase_fold/virulence"/>
</dbReference>
<evidence type="ECO:0000256" key="6">
    <source>
        <dbReference type="ARBA" id="ARBA00023295"/>
    </source>
</evidence>
<organism evidence="11 12">
    <name type="scientific">Actinidia chinensis var. chinensis</name>
    <name type="common">Chinese soft-hair kiwi</name>
    <dbReference type="NCBI Taxonomy" id="1590841"/>
    <lineage>
        <taxon>Eukaryota</taxon>
        <taxon>Viridiplantae</taxon>
        <taxon>Streptophyta</taxon>
        <taxon>Embryophyta</taxon>
        <taxon>Tracheophyta</taxon>
        <taxon>Spermatophyta</taxon>
        <taxon>Magnoliopsida</taxon>
        <taxon>eudicotyledons</taxon>
        <taxon>Gunneridae</taxon>
        <taxon>Pentapetalae</taxon>
        <taxon>asterids</taxon>
        <taxon>Ericales</taxon>
        <taxon>Actinidiaceae</taxon>
        <taxon>Actinidia</taxon>
    </lineage>
</organism>
<protein>
    <submittedName>
        <fullName evidence="11">Polygalacturonase</fullName>
    </submittedName>
</protein>
<proteinExistence type="inferred from homology"/>
<dbReference type="InterPro" id="IPR000743">
    <property type="entry name" value="Glyco_hydro_28"/>
</dbReference>
<sequence>MKMLYSTLLFTFVYQSTIATALTYNVVNLGAKGDGKTDSTKYFLSAWASACASASPATIYVPKGNYLLTTANFQGENCKNDAIAIRIDGTLMAPSDYDVIGNAGNWIKFEGVNGVSIYGGVLDGRGTSLWACKASSKTCPSGATTLRFHNSKNIAISGLTSSNSQKFHIVIDGCRNVKLQGMKISASSNSPNTDGIHIELSSGVTVLNSRIATGDDCISIGPGTSNLWIENIDCGPGHGISIGSLGWELQEPGVQNVTVKTVTFTDTTNGVRIKTWGRPSNGFVKGVIFQHLLMANVQNPIIIDQNYCPNNKNCPSQNSGMKISDVTYQDIHGTSGTKVAVKFDCSKKNPCSEIRLEEVNLSYKDQPAEASCANAGGTSTGVVKPSSCL</sequence>
<evidence type="ECO:0000256" key="5">
    <source>
        <dbReference type="ARBA" id="ARBA00022801"/>
    </source>
</evidence>
<dbReference type="InParanoid" id="A0A2R6PX87"/>
<dbReference type="Gene3D" id="2.160.20.10">
    <property type="entry name" value="Single-stranded right-handed beta-helix, Pectin lyase-like"/>
    <property type="match status" value="1"/>
</dbReference>
<dbReference type="SMR" id="A0A2R6PX87"/>
<dbReference type="STRING" id="1590841.A0A2R6PX87"/>
<dbReference type="OrthoDB" id="187139at2759"/>
<keyword evidence="7" id="KW-0961">Cell wall biogenesis/degradation</keyword>
<dbReference type="AlphaFoldDB" id="A0A2R6PX87"/>
<reference evidence="11 12" key="1">
    <citation type="submission" date="2017-07" db="EMBL/GenBank/DDBJ databases">
        <title>An improved, manually edited Actinidia chinensis var. chinensis (kiwifruit) genome highlights the challenges associated with draft genomes and gene prediction in plants.</title>
        <authorList>
            <person name="Pilkington S."/>
            <person name="Crowhurst R."/>
            <person name="Hilario E."/>
            <person name="Nardozza S."/>
            <person name="Fraser L."/>
            <person name="Peng Y."/>
            <person name="Gunaseelan K."/>
            <person name="Simpson R."/>
            <person name="Tahir J."/>
            <person name="Deroles S."/>
            <person name="Templeton K."/>
            <person name="Luo Z."/>
            <person name="Davy M."/>
            <person name="Cheng C."/>
            <person name="Mcneilage M."/>
            <person name="Scaglione D."/>
            <person name="Liu Y."/>
            <person name="Zhang Q."/>
            <person name="Datson P."/>
            <person name="De Silva N."/>
            <person name="Gardiner S."/>
            <person name="Bassett H."/>
            <person name="Chagne D."/>
            <person name="Mccallum J."/>
            <person name="Dzierzon H."/>
            <person name="Deng C."/>
            <person name="Wang Y.-Y."/>
            <person name="Barron N."/>
            <person name="Manako K."/>
            <person name="Bowen J."/>
            <person name="Foster T."/>
            <person name="Erridge Z."/>
            <person name="Tiffin H."/>
            <person name="Waite C."/>
            <person name="Davies K."/>
            <person name="Grierson E."/>
            <person name="Laing W."/>
            <person name="Kirk R."/>
            <person name="Chen X."/>
            <person name="Wood M."/>
            <person name="Montefiori M."/>
            <person name="Brummell D."/>
            <person name="Schwinn K."/>
            <person name="Catanach A."/>
            <person name="Fullerton C."/>
            <person name="Li D."/>
            <person name="Meiyalaghan S."/>
            <person name="Nieuwenhuizen N."/>
            <person name="Read N."/>
            <person name="Prakash R."/>
            <person name="Hunter D."/>
            <person name="Zhang H."/>
            <person name="Mckenzie M."/>
            <person name="Knabel M."/>
            <person name="Harris A."/>
            <person name="Allan A."/>
            <person name="Chen A."/>
            <person name="Janssen B."/>
            <person name="Plunkett B."/>
            <person name="Dwamena C."/>
            <person name="Voogd C."/>
            <person name="Leif D."/>
            <person name="Lafferty D."/>
            <person name="Souleyre E."/>
            <person name="Varkonyi-Gasic E."/>
            <person name="Gambi F."/>
            <person name="Hanley J."/>
            <person name="Yao J.-L."/>
            <person name="Cheung J."/>
            <person name="David K."/>
            <person name="Warren B."/>
            <person name="Marsh K."/>
            <person name="Snowden K."/>
            <person name="Lin-Wang K."/>
            <person name="Brian L."/>
            <person name="Martinez-Sanchez M."/>
            <person name="Wang M."/>
            <person name="Ileperuma N."/>
            <person name="Macnee N."/>
            <person name="Campin R."/>
            <person name="Mcatee P."/>
            <person name="Drummond R."/>
            <person name="Espley R."/>
            <person name="Ireland H."/>
            <person name="Wu R."/>
            <person name="Atkinson R."/>
            <person name="Karunairetnam S."/>
            <person name="Bulley S."/>
            <person name="Chunkath S."/>
            <person name="Hanley Z."/>
            <person name="Storey R."/>
            <person name="Thrimawithana A."/>
            <person name="Thomson S."/>
            <person name="David C."/>
            <person name="Testolin R."/>
        </authorList>
    </citation>
    <scope>NUCLEOTIDE SEQUENCE [LARGE SCALE GENOMIC DNA]</scope>
    <source>
        <strain evidence="12">cv. Red5</strain>
        <tissue evidence="11">Young leaf</tissue>
    </source>
</reference>
<evidence type="ECO:0000256" key="1">
    <source>
        <dbReference type="ARBA" id="ARBA00004191"/>
    </source>
</evidence>
<keyword evidence="5 9" id="KW-0378">Hydrolase</keyword>
<keyword evidence="4" id="KW-0964">Secreted</keyword>
<feature type="signal peptide" evidence="10">
    <location>
        <begin position="1"/>
        <end position="19"/>
    </location>
</feature>
<dbReference type="SUPFAM" id="SSF51126">
    <property type="entry name" value="Pectin lyase-like"/>
    <property type="match status" value="1"/>
</dbReference>
<dbReference type="Proteomes" id="UP000241394">
    <property type="component" value="Chromosome LG22"/>
</dbReference>
<evidence type="ECO:0000256" key="3">
    <source>
        <dbReference type="ARBA" id="ARBA00022512"/>
    </source>
</evidence>
<evidence type="ECO:0000256" key="7">
    <source>
        <dbReference type="ARBA" id="ARBA00023316"/>
    </source>
</evidence>
<dbReference type="SMART" id="SM00710">
    <property type="entry name" value="PbH1"/>
    <property type="match status" value="4"/>
</dbReference>
<dbReference type="FunFam" id="2.160.20.10:FF:000016">
    <property type="entry name" value="Polygalacturonase 7"/>
    <property type="match status" value="1"/>
</dbReference>
<evidence type="ECO:0000256" key="8">
    <source>
        <dbReference type="PROSITE-ProRule" id="PRU10052"/>
    </source>
</evidence>
<accession>A0A2R6PX87</accession>
<dbReference type="GO" id="GO:0071555">
    <property type="term" value="P:cell wall organization"/>
    <property type="evidence" value="ECO:0007669"/>
    <property type="project" value="UniProtKB-KW"/>
</dbReference>
<evidence type="ECO:0000256" key="2">
    <source>
        <dbReference type="ARBA" id="ARBA00008834"/>
    </source>
</evidence>
<keyword evidence="3" id="KW-0134">Cell wall</keyword>
<gene>
    <name evidence="11" type="ORF">CEY00_Acc24984</name>
</gene>
<comment type="subcellular location">
    <subcellularLocation>
        <location evidence="1">Secreted</location>
        <location evidence="1">Cell wall</location>
    </subcellularLocation>
</comment>
<dbReference type="Gramene" id="PSR98379">
    <property type="protein sequence ID" value="PSR98379"/>
    <property type="gene ID" value="CEY00_Acc24984"/>
</dbReference>
<feature type="active site" evidence="8">
    <location>
        <position position="238"/>
    </location>
</feature>
<comment type="similarity">
    <text evidence="2 9">Belongs to the glycosyl hydrolase 28 family.</text>
</comment>
<dbReference type="GO" id="GO:0004650">
    <property type="term" value="F:polygalacturonase activity"/>
    <property type="evidence" value="ECO:0007669"/>
    <property type="project" value="InterPro"/>
</dbReference>
<keyword evidence="10" id="KW-0732">Signal</keyword>
<evidence type="ECO:0000256" key="4">
    <source>
        <dbReference type="ARBA" id="ARBA00022525"/>
    </source>
</evidence>
<dbReference type="OMA" id="LLDGCHN"/>
<dbReference type="PROSITE" id="PS00502">
    <property type="entry name" value="POLYGALACTURONASE"/>
    <property type="match status" value="1"/>
</dbReference>
<name>A0A2R6PX87_ACTCC</name>
<dbReference type="Pfam" id="PF00295">
    <property type="entry name" value="Glyco_hydro_28"/>
    <property type="match status" value="1"/>
</dbReference>
<dbReference type="EMBL" id="NKQK01000022">
    <property type="protein sequence ID" value="PSR98379.1"/>
    <property type="molecule type" value="Genomic_DNA"/>
</dbReference>
<reference evidence="12" key="2">
    <citation type="journal article" date="2018" name="BMC Genomics">
        <title>A manually annotated Actinidia chinensis var. chinensis (kiwifruit) genome highlights the challenges associated with draft genomes and gene prediction in plants.</title>
        <authorList>
            <person name="Pilkington S.M."/>
            <person name="Crowhurst R."/>
            <person name="Hilario E."/>
            <person name="Nardozza S."/>
            <person name="Fraser L."/>
            <person name="Peng Y."/>
            <person name="Gunaseelan K."/>
            <person name="Simpson R."/>
            <person name="Tahir J."/>
            <person name="Deroles S.C."/>
            <person name="Templeton K."/>
            <person name="Luo Z."/>
            <person name="Davy M."/>
            <person name="Cheng C."/>
            <person name="McNeilage M."/>
            <person name="Scaglione D."/>
            <person name="Liu Y."/>
            <person name="Zhang Q."/>
            <person name="Datson P."/>
            <person name="De Silva N."/>
            <person name="Gardiner S.E."/>
            <person name="Bassett H."/>
            <person name="Chagne D."/>
            <person name="McCallum J."/>
            <person name="Dzierzon H."/>
            <person name="Deng C."/>
            <person name="Wang Y.Y."/>
            <person name="Barron L."/>
            <person name="Manako K."/>
            <person name="Bowen J."/>
            <person name="Foster T.M."/>
            <person name="Erridge Z.A."/>
            <person name="Tiffin H."/>
            <person name="Waite C.N."/>
            <person name="Davies K.M."/>
            <person name="Grierson E.P."/>
            <person name="Laing W.A."/>
            <person name="Kirk R."/>
            <person name="Chen X."/>
            <person name="Wood M."/>
            <person name="Montefiori M."/>
            <person name="Brummell D.A."/>
            <person name="Schwinn K.E."/>
            <person name="Catanach A."/>
            <person name="Fullerton C."/>
            <person name="Li D."/>
            <person name="Meiyalaghan S."/>
            <person name="Nieuwenhuizen N."/>
            <person name="Read N."/>
            <person name="Prakash R."/>
            <person name="Hunter D."/>
            <person name="Zhang H."/>
            <person name="McKenzie M."/>
            <person name="Knabel M."/>
            <person name="Harris A."/>
            <person name="Allan A.C."/>
            <person name="Gleave A."/>
            <person name="Chen A."/>
            <person name="Janssen B.J."/>
            <person name="Plunkett B."/>
            <person name="Ampomah-Dwamena C."/>
            <person name="Voogd C."/>
            <person name="Leif D."/>
            <person name="Lafferty D."/>
            <person name="Souleyre E.J.F."/>
            <person name="Varkonyi-Gasic E."/>
            <person name="Gambi F."/>
            <person name="Hanley J."/>
            <person name="Yao J.L."/>
            <person name="Cheung J."/>
            <person name="David K.M."/>
            <person name="Warren B."/>
            <person name="Marsh K."/>
            <person name="Snowden K.C."/>
            <person name="Lin-Wang K."/>
            <person name="Brian L."/>
            <person name="Martinez-Sanchez M."/>
            <person name="Wang M."/>
            <person name="Ileperuma N."/>
            <person name="Macnee N."/>
            <person name="Campin R."/>
            <person name="McAtee P."/>
            <person name="Drummond R.S.M."/>
            <person name="Espley R.V."/>
            <person name="Ireland H.S."/>
            <person name="Wu R."/>
            <person name="Atkinson R.G."/>
            <person name="Karunairetnam S."/>
            <person name="Bulley S."/>
            <person name="Chunkath S."/>
            <person name="Hanley Z."/>
            <person name="Storey R."/>
            <person name="Thrimawithana A.H."/>
            <person name="Thomson S."/>
            <person name="David C."/>
            <person name="Testolin R."/>
            <person name="Huang H."/>
            <person name="Hellens R.P."/>
            <person name="Schaffer R.J."/>
        </authorList>
    </citation>
    <scope>NUCLEOTIDE SEQUENCE [LARGE SCALE GENOMIC DNA]</scope>
    <source>
        <strain evidence="12">cv. Red5</strain>
    </source>
</reference>
<dbReference type="FunCoup" id="A0A2R6PX87">
    <property type="interactions" value="103"/>
</dbReference>
<feature type="chain" id="PRO_5015304192" evidence="10">
    <location>
        <begin position="20"/>
        <end position="389"/>
    </location>
</feature>
<dbReference type="GO" id="GO:0005975">
    <property type="term" value="P:carbohydrate metabolic process"/>
    <property type="evidence" value="ECO:0007669"/>
    <property type="project" value="InterPro"/>
</dbReference>
<evidence type="ECO:0000256" key="9">
    <source>
        <dbReference type="RuleBase" id="RU361169"/>
    </source>
</evidence>
<dbReference type="InterPro" id="IPR006626">
    <property type="entry name" value="PbH1"/>
</dbReference>
<comment type="caution">
    <text evidence="11">The sequence shown here is derived from an EMBL/GenBank/DDBJ whole genome shotgun (WGS) entry which is preliminary data.</text>
</comment>
<evidence type="ECO:0000313" key="12">
    <source>
        <dbReference type="Proteomes" id="UP000241394"/>
    </source>
</evidence>
<keyword evidence="12" id="KW-1185">Reference proteome</keyword>
<dbReference type="InterPro" id="IPR012334">
    <property type="entry name" value="Pectin_lyas_fold"/>
</dbReference>